<dbReference type="InterPro" id="IPR025700">
    <property type="entry name" value="Lys/Orn_oxygenase"/>
</dbReference>
<reference evidence="16 17" key="1">
    <citation type="journal article" date="2019" name="Int. J. Syst. Evol. Microbiol.">
        <title>The Global Catalogue of Microorganisms (GCM) 10K type strain sequencing project: providing services to taxonomists for standard genome sequencing and annotation.</title>
        <authorList>
            <consortium name="The Broad Institute Genomics Platform"/>
            <consortium name="The Broad Institute Genome Sequencing Center for Infectious Disease"/>
            <person name="Wu L."/>
            <person name="Ma J."/>
        </authorList>
    </citation>
    <scope>NUCLEOTIDE SEQUENCE [LARGE SCALE GENOMIC DNA]</scope>
    <source>
        <strain evidence="16 17">JCM 10367</strain>
    </source>
</reference>
<keyword evidence="8" id="KW-0521">NADP</keyword>
<name>A0ABN1H597_9ACTN</name>
<comment type="similarity">
    <text evidence="3">Belongs to the lysine N(6)-hydroxylase/L-ornithine N(5)-oxygenase family.</text>
</comment>
<keyword evidence="6" id="KW-0285">Flavoprotein</keyword>
<evidence type="ECO:0000256" key="11">
    <source>
        <dbReference type="ARBA" id="ARBA00029939"/>
    </source>
</evidence>
<evidence type="ECO:0000256" key="15">
    <source>
        <dbReference type="ARBA" id="ARBA00048407"/>
    </source>
</evidence>
<evidence type="ECO:0000256" key="7">
    <source>
        <dbReference type="ARBA" id="ARBA00022827"/>
    </source>
</evidence>
<evidence type="ECO:0000256" key="3">
    <source>
        <dbReference type="ARBA" id="ARBA00007588"/>
    </source>
</evidence>
<evidence type="ECO:0000256" key="2">
    <source>
        <dbReference type="ARBA" id="ARBA00004924"/>
    </source>
</evidence>
<dbReference type="SUPFAM" id="SSF51905">
    <property type="entry name" value="FAD/NAD(P)-binding domain"/>
    <property type="match status" value="1"/>
</dbReference>
<sequence length="250" mass="27434">MSGMGHQAGEALVPVLAGLTVQRGAVECARTGERAEICSVFGKYGYTPADDSPFANRIFGPEAVEIFYRAPADVKRSLFDYHRSTNYSVADLELIESLSRTTYQEKVQGRQRLRMMNVSRIREVATLQDGVEVTMEYLPTGERETLPRDLLVCATGNRPRSLADNLGESAKLCLRDEEDQLRVGRDHRVETNANDVTADIYLQGGGTEHTHGVTSTLLSTTAVRSGEICASLLGRRRSAQPRATADLARG</sequence>
<organism evidence="16 17">
    <name type="scientific">Streptomyces thermocarboxydovorans</name>
    <dbReference type="NCBI Taxonomy" id="59298"/>
    <lineage>
        <taxon>Bacteria</taxon>
        <taxon>Bacillati</taxon>
        <taxon>Actinomycetota</taxon>
        <taxon>Actinomycetes</taxon>
        <taxon>Kitasatosporales</taxon>
        <taxon>Streptomycetaceae</taxon>
        <taxon>Streptomyces</taxon>
    </lineage>
</organism>
<evidence type="ECO:0000256" key="8">
    <source>
        <dbReference type="ARBA" id="ARBA00022857"/>
    </source>
</evidence>
<protein>
    <recommendedName>
        <fullName evidence="5">L-lysine N6-monooxygenase MbtG</fullName>
        <ecNumber evidence="4">1.14.13.59</ecNumber>
    </recommendedName>
    <alternativeName>
        <fullName evidence="14">Lysine 6-N-hydroxylase</fullName>
    </alternativeName>
    <alternativeName>
        <fullName evidence="13">Lysine N6-hydroxylase</fullName>
    </alternativeName>
    <alternativeName>
        <fullName evidence="11">Lysine-N-oxygenase</fullName>
    </alternativeName>
    <alternativeName>
        <fullName evidence="12">Mycobactin synthase protein G</fullName>
    </alternativeName>
</protein>
<accession>A0ABN1H597</accession>
<dbReference type="EC" id="1.14.13.59" evidence="4"/>
<evidence type="ECO:0000256" key="1">
    <source>
        <dbReference type="ARBA" id="ARBA00001974"/>
    </source>
</evidence>
<dbReference type="Proteomes" id="UP001500724">
    <property type="component" value="Unassembled WGS sequence"/>
</dbReference>
<dbReference type="PANTHER" id="PTHR42802:SF1">
    <property type="entry name" value="L-ORNITHINE N(5)-MONOOXYGENASE"/>
    <property type="match status" value="1"/>
</dbReference>
<proteinExistence type="inferred from homology"/>
<evidence type="ECO:0000256" key="13">
    <source>
        <dbReference type="ARBA" id="ARBA00032493"/>
    </source>
</evidence>
<evidence type="ECO:0000256" key="10">
    <source>
        <dbReference type="ARBA" id="ARBA00023033"/>
    </source>
</evidence>
<evidence type="ECO:0000313" key="16">
    <source>
        <dbReference type="EMBL" id="GAA0629270.1"/>
    </source>
</evidence>
<evidence type="ECO:0000313" key="17">
    <source>
        <dbReference type="Proteomes" id="UP001500724"/>
    </source>
</evidence>
<evidence type="ECO:0000256" key="6">
    <source>
        <dbReference type="ARBA" id="ARBA00022630"/>
    </source>
</evidence>
<comment type="cofactor">
    <cofactor evidence="1">
        <name>FAD</name>
        <dbReference type="ChEBI" id="CHEBI:57692"/>
    </cofactor>
</comment>
<dbReference type="Gene3D" id="3.50.50.60">
    <property type="entry name" value="FAD/NAD(P)-binding domain"/>
    <property type="match status" value="1"/>
</dbReference>
<keyword evidence="17" id="KW-1185">Reference proteome</keyword>
<keyword evidence="9" id="KW-0560">Oxidoreductase</keyword>
<comment type="catalytic activity">
    <reaction evidence="15">
        <text>L-lysine + NADPH + O2 = N(6)-hydroxy-L-lysine + NADP(+) + H2O</text>
        <dbReference type="Rhea" id="RHEA:23228"/>
        <dbReference type="ChEBI" id="CHEBI:15377"/>
        <dbReference type="ChEBI" id="CHEBI:15379"/>
        <dbReference type="ChEBI" id="CHEBI:32551"/>
        <dbReference type="ChEBI" id="CHEBI:57783"/>
        <dbReference type="ChEBI" id="CHEBI:57820"/>
        <dbReference type="ChEBI" id="CHEBI:58349"/>
        <dbReference type="EC" id="1.14.13.59"/>
    </reaction>
</comment>
<dbReference type="PANTHER" id="PTHR42802">
    <property type="entry name" value="MONOOXYGENASE"/>
    <property type="match status" value="1"/>
</dbReference>
<dbReference type="InterPro" id="IPR036188">
    <property type="entry name" value="FAD/NAD-bd_sf"/>
</dbReference>
<keyword evidence="7" id="KW-0274">FAD</keyword>
<dbReference type="EMBL" id="BAAAGU010000001">
    <property type="protein sequence ID" value="GAA0629270.1"/>
    <property type="molecule type" value="Genomic_DNA"/>
</dbReference>
<evidence type="ECO:0000256" key="5">
    <source>
        <dbReference type="ARBA" id="ARBA00016406"/>
    </source>
</evidence>
<comment type="caution">
    <text evidence="16">The sequence shown here is derived from an EMBL/GenBank/DDBJ whole genome shotgun (WGS) entry which is preliminary data.</text>
</comment>
<evidence type="ECO:0000256" key="4">
    <source>
        <dbReference type="ARBA" id="ARBA00013076"/>
    </source>
</evidence>
<keyword evidence="10" id="KW-0503">Monooxygenase</keyword>
<gene>
    <name evidence="16" type="ORF">GCM10009535_00710</name>
</gene>
<evidence type="ECO:0000256" key="14">
    <source>
        <dbReference type="ARBA" id="ARBA00032738"/>
    </source>
</evidence>
<evidence type="ECO:0000256" key="12">
    <source>
        <dbReference type="ARBA" id="ARBA00031158"/>
    </source>
</evidence>
<dbReference type="Pfam" id="PF13434">
    <property type="entry name" value="Lys_Orn_oxgnase"/>
    <property type="match status" value="1"/>
</dbReference>
<evidence type="ECO:0000256" key="9">
    <source>
        <dbReference type="ARBA" id="ARBA00023002"/>
    </source>
</evidence>
<comment type="pathway">
    <text evidence="2">Siderophore biosynthesis.</text>
</comment>